<protein>
    <submittedName>
        <fullName evidence="1">Uncharacterized protein</fullName>
    </submittedName>
</protein>
<dbReference type="Proteomes" id="UP000484381">
    <property type="component" value="Unassembled WGS sequence"/>
</dbReference>
<comment type="caution">
    <text evidence="1">The sequence shown here is derived from an EMBL/GenBank/DDBJ whole genome shotgun (WGS) entry which is preliminary data.</text>
</comment>
<keyword evidence="2" id="KW-1185">Reference proteome</keyword>
<evidence type="ECO:0000313" key="2">
    <source>
        <dbReference type="Proteomes" id="UP000484381"/>
    </source>
</evidence>
<reference evidence="1 2" key="1">
    <citation type="submission" date="2019-10" db="EMBL/GenBank/DDBJ databases">
        <title>Paraburkholderia sp. isolated from nodules of Mimosa pudica from Brazilian Atlantic Forest soils.</title>
        <authorList>
            <person name="Paulitsch F."/>
            <person name="Hungria M."/>
            <person name="Dall'Agnol R."/>
        </authorList>
    </citation>
    <scope>NUCLEOTIDE SEQUENCE [LARGE SCALE GENOMIC DNA]</scope>
    <source>
        <strain evidence="1 2">CNPSo 3157</strain>
    </source>
</reference>
<dbReference type="RefSeq" id="WP_152756539.1">
    <property type="nucleotide sequence ID" value="NZ_WHNP01000005.1"/>
</dbReference>
<sequence>MTLGAFTLSMNAVKGEFAGHDQFTSRGKIMALADNIRLGESAVREVKSLGVLACNKLGDRLKAAGGVDNVVGHGYDDTAGAGVDRTRDAGVRAVTIGNLRGTAEHVRNTKYGNCWEQAIIAFVHLYDKGLRPLDLMQFTTAGYDHVWVGIGLHRGWQSDNLRSWGPDAVWCDPWQGDGVVFAVSDLVKGAVRNLNAIYKCNTCELVEAGMPLSLIRVD</sequence>
<dbReference type="EMBL" id="WHNP01000005">
    <property type="protein sequence ID" value="MPW16806.1"/>
    <property type="molecule type" value="Genomic_DNA"/>
</dbReference>
<organism evidence="1 2">
    <name type="scientific">Paraburkholderia franconis</name>
    <dbReference type="NCBI Taxonomy" id="2654983"/>
    <lineage>
        <taxon>Bacteria</taxon>
        <taxon>Pseudomonadati</taxon>
        <taxon>Pseudomonadota</taxon>
        <taxon>Betaproteobacteria</taxon>
        <taxon>Burkholderiales</taxon>
        <taxon>Burkholderiaceae</taxon>
        <taxon>Paraburkholderia</taxon>
    </lineage>
</organism>
<name>A0A7X1N870_9BURK</name>
<evidence type="ECO:0000313" key="1">
    <source>
        <dbReference type="EMBL" id="MPW16806.1"/>
    </source>
</evidence>
<proteinExistence type="predicted"/>
<accession>A0A7X1N870</accession>
<dbReference type="AlphaFoldDB" id="A0A7X1N870"/>
<gene>
    <name evidence="1" type="ORF">GCT13_07615</name>
</gene>